<dbReference type="EMBL" id="BMTU01000008">
    <property type="protein sequence ID" value="GGQ90158.1"/>
    <property type="molecule type" value="Genomic_DNA"/>
</dbReference>
<gene>
    <name evidence="1" type="ORF">GCM10010280_42010</name>
</gene>
<reference evidence="1" key="2">
    <citation type="submission" date="2020-09" db="EMBL/GenBank/DDBJ databases">
        <authorList>
            <person name="Sun Q."/>
            <person name="Ohkuma M."/>
        </authorList>
    </citation>
    <scope>NUCLEOTIDE SEQUENCE</scope>
    <source>
        <strain evidence="1">JCM 4403</strain>
    </source>
</reference>
<dbReference type="AlphaFoldDB" id="A0A918BSP5"/>
<reference evidence="1" key="1">
    <citation type="journal article" date="2014" name="Int. J. Syst. Evol. Microbiol.">
        <title>Complete genome sequence of Corynebacterium casei LMG S-19264T (=DSM 44701T), isolated from a smear-ripened cheese.</title>
        <authorList>
            <consortium name="US DOE Joint Genome Institute (JGI-PGF)"/>
            <person name="Walter F."/>
            <person name="Albersmeier A."/>
            <person name="Kalinowski J."/>
            <person name="Ruckert C."/>
        </authorList>
    </citation>
    <scope>NUCLEOTIDE SEQUENCE</scope>
    <source>
        <strain evidence="1">JCM 4403</strain>
    </source>
</reference>
<proteinExistence type="predicted"/>
<comment type="caution">
    <text evidence="1">The sequence shown here is derived from an EMBL/GenBank/DDBJ whole genome shotgun (WGS) entry which is preliminary data.</text>
</comment>
<evidence type="ECO:0000313" key="2">
    <source>
        <dbReference type="Proteomes" id="UP000656732"/>
    </source>
</evidence>
<evidence type="ECO:0000313" key="1">
    <source>
        <dbReference type="EMBL" id="GGQ90158.1"/>
    </source>
</evidence>
<name>A0A918BSP5_9ACTN</name>
<protein>
    <submittedName>
        <fullName evidence="1">Uncharacterized protein</fullName>
    </submittedName>
</protein>
<sequence length="504" mass="57341">MAYVPGTDFTKIVNSDLEPVAVVAQCLDNQWVPQELLASMLNKGKSLRDPGVTGQRQLAVRHEYLRALLNAQQVIVNRAFFLNNQAVYQDFRDGGESREAFKSLLAESVIIPYLYREDTLVQEEDFTVQPEGVRAWRDVVGDTRGSCLRLSWDNTENGDLTRVKLQRPFRRQLLVLPDFDPESLQRDFALDEEGARLLKARLIEVSRWAAEQELVSREDFYREFVVVDGSDPADGRYDRTKPFAAELKQLADLKYGVALPDAMSRYPLTPTDSLDRTALQEVDRAIARGGGASVDEFVHMLRQQAFALIQRPLDVGLTGLELEHVRRARGTDEWMRYKNSLLDLLREPQEMLKTPERFTVQGQAVYDRYVAVAERLAEFVGTRRADEADRWQPVIKVSLHTLGSVISLIFHDEPQIEVVGQVADSVAAEASRAVVRFSVVGRDQRRAERELQTSVDLMQVKLQRTRDDWVALVRRLQEAGFVRREADGEDEQIATLNAPETDEP</sequence>
<accession>A0A918BSP5</accession>
<keyword evidence="2" id="KW-1185">Reference proteome</keyword>
<dbReference type="RefSeq" id="WP_189559510.1">
    <property type="nucleotide sequence ID" value="NZ_BMTU01000008.1"/>
</dbReference>
<dbReference type="Proteomes" id="UP000656732">
    <property type="component" value="Unassembled WGS sequence"/>
</dbReference>
<organism evidence="1 2">
    <name type="scientific">Streptomyces pilosus</name>
    <dbReference type="NCBI Taxonomy" id="28893"/>
    <lineage>
        <taxon>Bacteria</taxon>
        <taxon>Bacillati</taxon>
        <taxon>Actinomycetota</taxon>
        <taxon>Actinomycetes</taxon>
        <taxon>Kitasatosporales</taxon>
        <taxon>Streptomycetaceae</taxon>
        <taxon>Streptomyces</taxon>
    </lineage>
</organism>